<evidence type="ECO:0000256" key="1">
    <source>
        <dbReference type="SAM" id="Coils"/>
    </source>
</evidence>
<dbReference type="RefSeq" id="WP_181824920.1">
    <property type="nucleotide sequence ID" value="NZ_LEPB01000004.1"/>
</dbReference>
<keyword evidence="1" id="KW-0175">Coiled coil</keyword>
<evidence type="ECO:0000313" key="3">
    <source>
        <dbReference type="Proteomes" id="UP000252797"/>
    </source>
</evidence>
<sequence>MAEEQRYVDMDGMQERVDAAYKEHLDKVWGKVKADTNEVVETNQEVTALWGKAVQRDIDEEEKKVIADMEAEKARAIKEIEEKYGRKSTKLQVTKQEDEDADLKVMLRNINSRS</sequence>
<gene>
    <name evidence="2" type="ORF">EA71_02192</name>
</gene>
<dbReference type="Proteomes" id="UP000252797">
    <property type="component" value="Unassembled WGS sequence"/>
</dbReference>
<proteinExistence type="predicted"/>
<protein>
    <submittedName>
        <fullName evidence="2">Uncharacterized protein</fullName>
    </submittedName>
</protein>
<accession>A0A367CFU5</accession>
<organism evidence="2 3">
    <name type="scientific">Enterococcus durans</name>
    <dbReference type="NCBI Taxonomy" id="53345"/>
    <lineage>
        <taxon>Bacteria</taxon>
        <taxon>Bacillati</taxon>
        <taxon>Bacillota</taxon>
        <taxon>Bacilli</taxon>
        <taxon>Lactobacillales</taxon>
        <taxon>Enterococcaceae</taxon>
        <taxon>Enterococcus</taxon>
    </lineage>
</organism>
<evidence type="ECO:0000313" key="2">
    <source>
        <dbReference type="EMBL" id="RCA11434.1"/>
    </source>
</evidence>
<feature type="coiled-coil region" evidence="1">
    <location>
        <begin position="66"/>
        <end position="97"/>
    </location>
</feature>
<reference evidence="2 3" key="1">
    <citation type="submission" date="2015-06" db="EMBL/GenBank/DDBJ databases">
        <title>The Genome Sequence of Enterococcus durans 4EA1.</title>
        <authorList>
            <consortium name="The Broad Institute Genomics Platform"/>
            <consortium name="The Broad Institute Genome Sequencing Center for Infectious Disease"/>
            <person name="Earl A.M."/>
            <person name="Van Tyne D."/>
            <person name="Lebreton F."/>
            <person name="Saavedra J.T."/>
            <person name="Gilmore M.S."/>
            <person name="Manson Mcguire A."/>
            <person name="Clock S."/>
            <person name="Crupain M."/>
            <person name="Rangan U."/>
            <person name="Young S."/>
            <person name="Abouelleil A."/>
            <person name="Cao P."/>
            <person name="Chapman S.B."/>
            <person name="Griggs A."/>
            <person name="Priest M."/>
            <person name="Shea T."/>
            <person name="Wortman J."/>
            <person name="Nusbaum C."/>
            <person name="Birren B."/>
        </authorList>
    </citation>
    <scope>NUCLEOTIDE SEQUENCE [LARGE SCALE GENOMIC DNA]</scope>
    <source>
        <strain evidence="2 3">4EA1</strain>
    </source>
</reference>
<name>A0A367CFU5_9ENTE</name>
<dbReference type="EMBL" id="LEPB01000004">
    <property type="protein sequence ID" value="RCA11434.1"/>
    <property type="molecule type" value="Genomic_DNA"/>
</dbReference>
<comment type="caution">
    <text evidence="2">The sequence shown here is derived from an EMBL/GenBank/DDBJ whole genome shotgun (WGS) entry which is preliminary data.</text>
</comment>
<dbReference type="AlphaFoldDB" id="A0A367CFU5"/>